<sequence length="251" mass="27520">MRHEPPTFLSLPVELRLEIYTHLLVLPPPPPPETLRVTYRCSYATSPSGTSPTGTNTKPTLHPQILRVNSQTYYEALPILYGHNTFSAHPVHLTAQPTLYHPGNTGILTPAPTNPNIKRIRRWHLRLRVDTPSSPSPPNPNPNPNSSDPTTAKAPPNLADHPHPHPFTALNNTESLHIHLYRSSPLRSGGIDVGTEALQQLEHIRGIRRVRITGVVGAGLGGMEGDIEALRGRMMRGRGRIGMGMVEGQGL</sequence>
<gene>
    <name evidence="3" type="ORF">C8A04DRAFT_38550</name>
</gene>
<name>A0AAN6UZQ3_9PEZI</name>
<feature type="domain" description="2EXR" evidence="2">
    <location>
        <begin position="7"/>
        <end position="88"/>
    </location>
</feature>
<organism evidence="3 4">
    <name type="scientific">Dichotomopilus funicola</name>
    <dbReference type="NCBI Taxonomy" id="1934379"/>
    <lineage>
        <taxon>Eukaryota</taxon>
        <taxon>Fungi</taxon>
        <taxon>Dikarya</taxon>
        <taxon>Ascomycota</taxon>
        <taxon>Pezizomycotina</taxon>
        <taxon>Sordariomycetes</taxon>
        <taxon>Sordariomycetidae</taxon>
        <taxon>Sordariales</taxon>
        <taxon>Chaetomiaceae</taxon>
        <taxon>Dichotomopilus</taxon>
    </lineage>
</organism>
<dbReference type="PANTHER" id="PTHR42085:SF4">
    <property type="entry name" value="F-BOX DOMAIN-CONTAINING PROTEIN"/>
    <property type="match status" value="1"/>
</dbReference>
<protein>
    <recommendedName>
        <fullName evidence="2">2EXR domain-containing protein</fullName>
    </recommendedName>
</protein>
<dbReference type="RefSeq" id="XP_062635538.1">
    <property type="nucleotide sequence ID" value="XM_062784266.1"/>
</dbReference>
<feature type="compositionally biased region" description="Pro residues" evidence="1">
    <location>
        <begin position="134"/>
        <end position="143"/>
    </location>
</feature>
<comment type="caution">
    <text evidence="3">The sequence shown here is derived from an EMBL/GenBank/DDBJ whole genome shotgun (WGS) entry which is preliminary data.</text>
</comment>
<evidence type="ECO:0000313" key="3">
    <source>
        <dbReference type="EMBL" id="KAK4142167.1"/>
    </source>
</evidence>
<dbReference type="Proteomes" id="UP001302676">
    <property type="component" value="Unassembled WGS sequence"/>
</dbReference>
<dbReference type="InterPro" id="IPR045518">
    <property type="entry name" value="2EXR"/>
</dbReference>
<reference evidence="3" key="2">
    <citation type="submission" date="2023-05" db="EMBL/GenBank/DDBJ databases">
        <authorList>
            <consortium name="Lawrence Berkeley National Laboratory"/>
            <person name="Steindorff A."/>
            <person name="Hensen N."/>
            <person name="Bonometti L."/>
            <person name="Westerberg I."/>
            <person name="Brannstrom I.O."/>
            <person name="Guillou S."/>
            <person name="Cros-Aarteil S."/>
            <person name="Calhoun S."/>
            <person name="Haridas S."/>
            <person name="Kuo A."/>
            <person name="Mondo S."/>
            <person name="Pangilinan J."/>
            <person name="Riley R."/>
            <person name="Labutti K."/>
            <person name="Andreopoulos B."/>
            <person name="Lipzen A."/>
            <person name="Chen C."/>
            <person name="Yanf M."/>
            <person name="Daum C."/>
            <person name="Ng V."/>
            <person name="Clum A."/>
            <person name="Ohm R."/>
            <person name="Martin F."/>
            <person name="Silar P."/>
            <person name="Natvig D."/>
            <person name="Lalanne C."/>
            <person name="Gautier V."/>
            <person name="Ament-Velasquez S.L."/>
            <person name="Kruys A."/>
            <person name="Hutchinson M.I."/>
            <person name="Powell A.J."/>
            <person name="Barry K."/>
            <person name="Miller A.N."/>
            <person name="Grigoriev I.V."/>
            <person name="Debuchy R."/>
            <person name="Gladieux P."/>
            <person name="Thoren M.H."/>
            <person name="Johannesson H."/>
        </authorList>
    </citation>
    <scope>NUCLEOTIDE SEQUENCE</scope>
    <source>
        <strain evidence="3">CBS 141.50</strain>
    </source>
</reference>
<dbReference type="InterPro" id="IPR038883">
    <property type="entry name" value="AN11006-like"/>
</dbReference>
<accession>A0AAN6UZQ3</accession>
<dbReference type="PANTHER" id="PTHR42085">
    <property type="entry name" value="F-BOX DOMAIN-CONTAINING PROTEIN"/>
    <property type="match status" value="1"/>
</dbReference>
<evidence type="ECO:0000313" key="4">
    <source>
        <dbReference type="Proteomes" id="UP001302676"/>
    </source>
</evidence>
<feature type="region of interest" description="Disordered" evidence="1">
    <location>
        <begin position="129"/>
        <end position="166"/>
    </location>
</feature>
<dbReference type="Pfam" id="PF20150">
    <property type="entry name" value="2EXR"/>
    <property type="match status" value="1"/>
</dbReference>
<keyword evidence="4" id="KW-1185">Reference proteome</keyword>
<dbReference type="AlphaFoldDB" id="A0AAN6UZQ3"/>
<evidence type="ECO:0000256" key="1">
    <source>
        <dbReference type="SAM" id="MobiDB-lite"/>
    </source>
</evidence>
<dbReference type="EMBL" id="MU853601">
    <property type="protein sequence ID" value="KAK4142167.1"/>
    <property type="molecule type" value="Genomic_DNA"/>
</dbReference>
<evidence type="ECO:0000259" key="2">
    <source>
        <dbReference type="Pfam" id="PF20150"/>
    </source>
</evidence>
<dbReference type="GeneID" id="87820879"/>
<reference evidence="3" key="1">
    <citation type="journal article" date="2023" name="Mol. Phylogenet. Evol.">
        <title>Genome-scale phylogeny and comparative genomics of the fungal order Sordariales.</title>
        <authorList>
            <person name="Hensen N."/>
            <person name="Bonometti L."/>
            <person name="Westerberg I."/>
            <person name="Brannstrom I.O."/>
            <person name="Guillou S."/>
            <person name="Cros-Aarteil S."/>
            <person name="Calhoun S."/>
            <person name="Haridas S."/>
            <person name="Kuo A."/>
            <person name="Mondo S."/>
            <person name="Pangilinan J."/>
            <person name="Riley R."/>
            <person name="LaButti K."/>
            <person name="Andreopoulos B."/>
            <person name="Lipzen A."/>
            <person name="Chen C."/>
            <person name="Yan M."/>
            <person name="Daum C."/>
            <person name="Ng V."/>
            <person name="Clum A."/>
            <person name="Steindorff A."/>
            <person name="Ohm R.A."/>
            <person name="Martin F."/>
            <person name="Silar P."/>
            <person name="Natvig D.O."/>
            <person name="Lalanne C."/>
            <person name="Gautier V."/>
            <person name="Ament-Velasquez S.L."/>
            <person name="Kruys A."/>
            <person name="Hutchinson M.I."/>
            <person name="Powell A.J."/>
            <person name="Barry K."/>
            <person name="Miller A.N."/>
            <person name="Grigoriev I.V."/>
            <person name="Debuchy R."/>
            <person name="Gladieux P."/>
            <person name="Hiltunen Thoren M."/>
            <person name="Johannesson H."/>
        </authorList>
    </citation>
    <scope>NUCLEOTIDE SEQUENCE</scope>
    <source>
        <strain evidence="3">CBS 141.50</strain>
    </source>
</reference>
<proteinExistence type="predicted"/>